<feature type="domain" description="Resolvase/invertase-type recombinase catalytic" evidence="5">
    <location>
        <begin position="64"/>
        <end position="203"/>
    </location>
</feature>
<dbReference type="Pfam" id="PF00239">
    <property type="entry name" value="Resolvase"/>
    <property type="match status" value="1"/>
</dbReference>
<name>A0A9W6C4A9_9CHLO</name>
<dbReference type="GO" id="GO:0015074">
    <property type="term" value="P:DNA integration"/>
    <property type="evidence" value="ECO:0007669"/>
    <property type="project" value="UniProtKB-KW"/>
</dbReference>
<gene>
    <name evidence="6" type="primary">PLESTB004191</name>
    <name evidence="6" type="ORF">PLESTB_001974100</name>
</gene>
<proteinExistence type="inferred from homology"/>
<accession>A0A9W6C4A9</accession>
<dbReference type="GO" id="GO:0003677">
    <property type="term" value="F:DNA binding"/>
    <property type="evidence" value="ECO:0007669"/>
    <property type="project" value="UniProtKB-KW"/>
</dbReference>
<dbReference type="SUPFAM" id="SSF53041">
    <property type="entry name" value="Resolvase-like"/>
    <property type="match status" value="1"/>
</dbReference>
<keyword evidence="7" id="KW-1185">Reference proteome</keyword>
<evidence type="ECO:0000256" key="3">
    <source>
        <dbReference type="ARBA" id="ARBA00023125"/>
    </source>
</evidence>
<dbReference type="Pfam" id="PF02796">
    <property type="entry name" value="HTH_7"/>
    <property type="match status" value="1"/>
</dbReference>
<evidence type="ECO:0000256" key="4">
    <source>
        <dbReference type="ARBA" id="ARBA00023172"/>
    </source>
</evidence>
<dbReference type="InterPro" id="IPR006119">
    <property type="entry name" value="Resolv_N"/>
</dbReference>
<reference evidence="6 7" key="1">
    <citation type="journal article" date="2023" name="Commun. Biol.">
        <title>Reorganization of the ancestral sex-determining regions during the evolution of trioecy in Pleodorina starrii.</title>
        <authorList>
            <person name="Takahashi K."/>
            <person name="Suzuki S."/>
            <person name="Kawai-Toyooka H."/>
            <person name="Yamamoto K."/>
            <person name="Hamaji T."/>
            <person name="Ootsuki R."/>
            <person name="Yamaguchi H."/>
            <person name="Kawachi M."/>
            <person name="Higashiyama T."/>
            <person name="Nozaki H."/>
        </authorList>
    </citation>
    <scope>NUCLEOTIDE SEQUENCE [LARGE SCALE GENOMIC DNA]</scope>
    <source>
        <strain evidence="6 7">NIES-4479</strain>
    </source>
</reference>
<comment type="similarity">
    <text evidence="1">Belongs to the site-specific recombinase resolvase family.</text>
</comment>
<dbReference type="PROSITE" id="PS51736">
    <property type="entry name" value="RECOMBINASES_3"/>
    <property type="match status" value="1"/>
</dbReference>
<keyword evidence="2" id="KW-0229">DNA integration</keyword>
<dbReference type="PANTHER" id="PTHR30461">
    <property type="entry name" value="DNA-INVERTASE FROM LAMBDOID PROPHAGE"/>
    <property type="match status" value="1"/>
</dbReference>
<dbReference type="InterPro" id="IPR050639">
    <property type="entry name" value="SSR_resolvase"/>
</dbReference>
<evidence type="ECO:0000259" key="5">
    <source>
        <dbReference type="PROSITE" id="PS51736"/>
    </source>
</evidence>
<dbReference type="PANTHER" id="PTHR30461:SF2">
    <property type="entry name" value="SERINE RECOMBINASE PINE-RELATED"/>
    <property type="match status" value="1"/>
</dbReference>
<dbReference type="PROSITE" id="PS00397">
    <property type="entry name" value="RECOMBINASES_1"/>
    <property type="match status" value="1"/>
</dbReference>
<dbReference type="SUPFAM" id="SSF46689">
    <property type="entry name" value="Homeodomain-like"/>
    <property type="match status" value="1"/>
</dbReference>
<dbReference type="InterPro" id="IPR006118">
    <property type="entry name" value="Recombinase_CS"/>
</dbReference>
<sequence>MATDRVARPGLSPVALLQFRRLCAGMPANPGSSRHRSTRIAKAANEAVESGRTVARHIGVDMGKLIGYARVSTRQQDADRQVSDLLAAGVRRDDIYVDNGVSGGRASRPQFDRAIPALESGDTLVITTLDRLGRSTQNMLVLAEALRARGAGLRVLNLGGGDVDTATPMGSMVFTVMAALAQMELEIKRERVTDSVAKRRAAGKDLGGRRQTFTDSQIRNALRLIEGGEPATQVARDLGMSRATLYRRIRELPSTVG</sequence>
<dbReference type="AlphaFoldDB" id="A0A9W6C4A9"/>
<evidence type="ECO:0000313" key="7">
    <source>
        <dbReference type="Proteomes" id="UP001165080"/>
    </source>
</evidence>
<dbReference type="EMBL" id="BRXU01000081">
    <property type="protein sequence ID" value="GLC63037.1"/>
    <property type="molecule type" value="Genomic_DNA"/>
</dbReference>
<comment type="caution">
    <text evidence="6">The sequence shown here is derived from an EMBL/GenBank/DDBJ whole genome shotgun (WGS) entry which is preliminary data.</text>
</comment>
<dbReference type="InterPro" id="IPR006120">
    <property type="entry name" value="Resolvase_HTH_dom"/>
</dbReference>
<evidence type="ECO:0000256" key="1">
    <source>
        <dbReference type="ARBA" id="ARBA00009913"/>
    </source>
</evidence>
<dbReference type="InterPro" id="IPR009057">
    <property type="entry name" value="Homeodomain-like_sf"/>
</dbReference>
<dbReference type="CDD" id="cd03768">
    <property type="entry name" value="SR_ResInv"/>
    <property type="match status" value="1"/>
</dbReference>
<dbReference type="CDD" id="cd00569">
    <property type="entry name" value="HTH_Hin_like"/>
    <property type="match status" value="1"/>
</dbReference>
<organism evidence="6 7">
    <name type="scientific">Pleodorina starrii</name>
    <dbReference type="NCBI Taxonomy" id="330485"/>
    <lineage>
        <taxon>Eukaryota</taxon>
        <taxon>Viridiplantae</taxon>
        <taxon>Chlorophyta</taxon>
        <taxon>core chlorophytes</taxon>
        <taxon>Chlorophyceae</taxon>
        <taxon>CS clade</taxon>
        <taxon>Chlamydomonadales</taxon>
        <taxon>Volvocaceae</taxon>
        <taxon>Pleodorina</taxon>
    </lineage>
</organism>
<dbReference type="Gene3D" id="1.10.10.60">
    <property type="entry name" value="Homeodomain-like"/>
    <property type="match status" value="1"/>
</dbReference>
<dbReference type="Gene3D" id="3.40.50.1390">
    <property type="entry name" value="Resolvase, N-terminal catalytic domain"/>
    <property type="match status" value="1"/>
</dbReference>
<keyword evidence="4" id="KW-0233">DNA recombination</keyword>
<keyword evidence="3" id="KW-0238">DNA-binding</keyword>
<protein>
    <recommendedName>
        <fullName evidence="5">Resolvase/invertase-type recombinase catalytic domain-containing protein</fullName>
    </recommendedName>
</protein>
<evidence type="ECO:0000256" key="2">
    <source>
        <dbReference type="ARBA" id="ARBA00022908"/>
    </source>
</evidence>
<dbReference type="Proteomes" id="UP001165080">
    <property type="component" value="Unassembled WGS sequence"/>
</dbReference>
<evidence type="ECO:0000313" key="6">
    <source>
        <dbReference type="EMBL" id="GLC63037.1"/>
    </source>
</evidence>
<dbReference type="PROSITE" id="PS00398">
    <property type="entry name" value="RECOMBINASES_2"/>
    <property type="match status" value="1"/>
</dbReference>
<dbReference type="InterPro" id="IPR036162">
    <property type="entry name" value="Resolvase-like_N_sf"/>
</dbReference>
<dbReference type="SMART" id="SM00857">
    <property type="entry name" value="Resolvase"/>
    <property type="match status" value="1"/>
</dbReference>
<dbReference type="GO" id="GO:0000150">
    <property type="term" value="F:DNA strand exchange activity"/>
    <property type="evidence" value="ECO:0007669"/>
    <property type="project" value="InterPro"/>
</dbReference>